<dbReference type="Proteomes" id="UP000320781">
    <property type="component" value="Unassembled WGS sequence"/>
</dbReference>
<feature type="non-terminal residue" evidence="9">
    <location>
        <position position="127"/>
    </location>
</feature>
<dbReference type="GO" id="GO:0022625">
    <property type="term" value="C:cytosolic large ribosomal subunit"/>
    <property type="evidence" value="ECO:0007669"/>
    <property type="project" value="TreeGrafter"/>
</dbReference>
<keyword evidence="3 6" id="KW-0689">Ribosomal protein</keyword>
<reference evidence="9 10" key="1">
    <citation type="submission" date="2019-03" db="EMBL/GenBank/DDBJ databases">
        <title>Metabolic potential of uncultured bacteria and archaea associated with petroleum seepage in deep-sea sediments.</title>
        <authorList>
            <person name="Dong X."/>
            <person name="Hubert C."/>
        </authorList>
    </citation>
    <scope>NUCLEOTIDE SEQUENCE [LARGE SCALE GENOMIC DNA]</scope>
    <source>
        <strain evidence="9">E44_bin92</strain>
    </source>
</reference>
<evidence type="ECO:0000256" key="1">
    <source>
        <dbReference type="ARBA" id="ARBA00022730"/>
    </source>
</evidence>
<dbReference type="SUPFAM" id="SSF56053">
    <property type="entry name" value="Ribosomal protein L6"/>
    <property type="match status" value="2"/>
</dbReference>
<comment type="caution">
    <text evidence="9">The sequence shown here is derived from an EMBL/GenBank/DDBJ whole genome shotgun (WGS) entry which is preliminary data.</text>
</comment>
<dbReference type="GO" id="GO:0002181">
    <property type="term" value="P:cytoplasmic translation"/>
    <property type="evidence" value="ECO:0007669"/>
    <property type="project" value="TreeGrafter"/>
</dbReference>
<feature type="domain" description="Large ribosomal subunit protein uL6 alpha-beta" evidence="8">
    <location>
        <begin position="11"/>
        <end position="82"/>
    </location>
</feature>
<dbReference type="EMBL" id="SOKU01000341">
    <property type="protein sequence ID" value="TES84252.1"/>
    <property type="molecule type" value="Genomic_DNA"/>
</dbReference>
<comment type="similarity">
    <text evidence="6">Belongs to the universal ribosomal protein uL6 family.</text>
</comment>
<dbReference type="InterPro" id="IPR019906">
    <property type="entry name" value="Ribosomal_uL6_bac-type"/>
</dbReference>
<evidence type="ECO:0000313" key="10">
    <source>
        <dbReference type="Proteomes" id="UP000320781"/>
    </source>
</evidence>
<dbReference type="PANTHER" id="PTHR11655">
    <property type="entry name" value="60S/50S RIBOSOMAL PROTEIN L6/L9"/>
    <property type="match status" value="1"/>
</dbReference>
<proteinExistence type="inferred from homology"/>
<gene>
    <name evidence="9" type="ORF">E3J95_06970</name>
</gene>
<dbReference type="InterPro" id="IPR036789">
    <property type="entry name" value="Ribosomal_uL6-like_a/b-dom_sf"/>
</dbReference>
<evidence type="ECO:0000256" key="3">
    <source>
        <dbReference type="ARBA" id="ARBA00022980"/>
    </source>
</evidence>
<dbReference type="PANTHER" id="PTHR11655:SF14">
    <property type="entry name" value="LARGE RIBOSOMAL SUBUNIT PROTEIN UL6M"/>
    <property type="match status" value="1"/>
</dbReference>
<evidence type="ECO:0000256" key="7">
    <source>
        <dbReference type="RuleBase" id="RU003870"/>
    </source>
</evidence>
<dbReference type="Pfam" id="PF00347">
    <property type="entry name" value="Ribosomal_L6"/>
    <property type="match status" value="1"/>
</dbReference>
<evidence type="ECO:0000313" key="9">
    <source>
        <dbReference type="EMBL" id="TES84252.1"/>
    </source>
</evidence>
<dbReference type="InterPro" id="IPR020040">
    <property type="entry name" value="Ribosomal_uL6_a/b-dom"/>
</dbReference>
<evidence type="ECO:0000256" key="4">
    <source>
        <dbReference type="ARBA" id="ARBA00023274"/>
    </source>
</evidence>
<evidence type="ECO:0000256" key="2">
    <source>
        <dbReference type="ARBA" id="ARBA00022884"/>
    </source>
</evidence>
<evidence type="ECO:0000256" key="5">
    <source>
        <dbReference type="ARBA" id="ARBA00035454"/>
    </source>
</evidence>
<keyword evidence="4 6" id="KW-0687">Ribonucleoprotein</keyword>
<keyword evidence="1 7" id="KW-0699">rRNA-binding</keyword>
<dbReference type="FunFam" id="3.90.930.12:FF:000002">
    <property type="entry name" value="50S ribosomal protein L6"/>
    <property type="match status" value="1"/>
</dbReference>
<accession>A0A523QFS1</accession>
<organism evidence="9 10">
    <name type="scientific">Aerophobetes bacterium</name>
    <dbReference type="NCBI Taxonomy" id="2030807"/>
    <lineage>
        <taxon>Bacteria</taxon>
        <taxon>Candidatus Aerophobota</taxon>
    </lineage>
</organism>
<dbReference type="GO" id="GO:0019843">
    <property type="term" value="F:rRNA binding"/>
    <property type="evidence" value="ECO:0007669"/>
    <property type="project" value="UniProtKB-KW"/>
</dbReference>
<dbReference type="PRINTS" id="PR00059">
    <property type="entry name" value="RIBOSOMALL6"/>
</dbReference>
<dbReference type="GO" id="GO:0003735">
    <property type="term" value="F:structural constituent of ribosome"/>
    <property type="evidence" value="ECO:0007669"/>
    <property type="project" value="InterPro"/>
</dbReference>
<protein>
    <recommendedName>
        <fullName evidence="5 7">50S ribosomal protein L6</fullName>
    </recommendedName>
</protein>
<dbReference type="AlphaFoldDB" id="A0A523QFS1"/>
<name>A0A523QFS1_UNCAE</name>
<evidence type="ECO:0000259" key="8">
    <source>
        <dbReference type="Pfam" id="PF00347"/>
    </source>
</evidence>
<keyword evidence="2 7" id="KW-0694">RNA-binding</keyword>
<evidence type="ECO:0000256" key="6">
    <source>
        <dbReference type="RuleBase" id="RU003869"/>
    </source>
</evidence>
<dbReference type="Gene3D" id="3.90.930.12">
    <property type="entry name" value="Ribosomal protein L6, alpha-beta domain"/>
    <property type="match status" value="2"/>
</dbReference>
<dbReference type="InterPro" id="IPR000702">
    <property type="entry name" value="Ribosomal_uL6-like"/>
</dbReference>
<sequence>MSRVGRKPILVPEGVKVEITENKVSVKGPKGELELEVPSSCEVVLRESEVLVKRTDDDKQTRSLHGTVRALIANMVKGVSDGFEKYLEIVGMGYRASLEDGTLIFSLGYSHLVKYSPPEDVGVKVDN</sequence>
<comment type="function">
    <text evidence="7">This protein binds to the 23S rRNA, and is important in its secondary structure. It is located near the subunit interface in the base of the L7/L12 stalk, and near the tRNA binding site of the peptidyltransferase center.</text>
</comment>